<feature type="domain" description="Dyskerin-like" evidence="6">
    <location>
        <begin position="1"/>
        <end position="31"/>
    </location>
</feature>
<dbReference type="CDD" id="cd02573">
    <property type="entry name" value="PseudoU_synth_EcTruB"/>
    <property type="match status" value="1"/>
</dbReference>
<evidence type="ECO:0000313" key="8">
    <source>
        <dbReference type="Proteomes" id="UP000009047"/>
    </source>
</evidence>
<accession>E1QFC9</accession>
<protein>
    <recommendedName>
        <fullName evidence="5">tRNA pseudouridine synthase B</fullName>
        <ecNumber evidence="5">5.4.99.25</ecNumber>
    </recommendedName>
    <alternativeName>
        <fullName evidence="5">tRNA pseudouridine(55) synthase</fullName>
        <shortName evidence="5">Psi55 synthase</shortName>
    </alternativeName>
    <alternativeName>
        <fullName evidence="5">tRNA pseudouridylate synthase</fullName>
    </alternativeName>
    <alternativeName>
        <fullName evidence="5">tRNA-uridine isomerase</fullName>
    </alternativeName>
</protein>
<keyword evidence="8" id="KW-1185">Reference proteome</keyword>
<dbReference type="InterPro" id="IPR012960">
    <property type="entry name" value="Dyskerin-like"/>
</dbReference>
<dbReference type="Gene3D" id="3.30.2350.10">
    <property type="entry name" value="Pseudouridine synthase"/>
    <property type="match status" value="1"/>
</dbReference>
<dbReference type="SUPFAM" id="SSF55120">
    <property type="entry name" value="Pseudouridine synthase"/>
    <property type="match status" value="1"/>
</dbReference>
<dbReference type="HAMAP" id="MF_01080">
    <property type="entry name" value="TruB_bact"/>
    <property type="match status" value="1"/>
</dbReference>
<dbReference type="InterPro" id="IPR020103">
    <property type="entry name" value="PsdUridine_synth_cat_dom_sf"/>
</dbReference>
<dbReference type="NCBIfam" id="TIGR00431">
    <property type="entry name" value="TruB"/>
    <property type="match status" value="1"/>
</dbReference>
<dbReference type="AlphaFoldDB" id="E1QFC9"/>
<keyword evidence="4 5" id="KW-0413">Isomerase</keyword>
<dbReference type="eggNOG" id="COG0130">
    <property type="taxonomic scope" value="Bacteria"/>
</dbReference>
<sequence>MGRRRKVKALLRRSGVLVVDKPAGPTSHDLVNALRRRFRPERLGHTGTLDPFATGVLVLVFNQATRLSDLLGGGPKAYEAELVLGRATDTGDVTGRVIEQAAAPALEWAQAEAAVAALVGQRMQSPPAYSAAKHEGKPLYAYARAGKIVEKPARPITIYDARLLGLEAGLLRFAVQCSRGAYVRVLGEDLARALGAPGCLSGLRRVASWPFGLDEAHGLEDALAWSPEELECQMLGLDQALARAGLPTVTLDDHAAWRLGQGQQLPAESLLAPGQGLDQASGPFMARDAAGGLVAVLRWLEPEARAERAYETIRVFPAETDPRVEMTSASALGAE</sequence>
<comment type="catalytic activity">
    <reaction evidence="1 5">
        <text>uridine(55) in tRNA = pseudouridine(55) in tRNA</text>
        <dbReference type="Rhea" id="RHEA:42532"/>
        <dbReference type="Rhea" id="RHEA-COMP:10101"/>
        <dbReference type="Rhea" id="RHEA-COMP:10102"/>
        <dbReference type="ChEBI" id="CHEBI:65314"/>
        <dbReference type="ChEBI" id="CHEBI:65315"/>
        <dbReference type="EC" id="5.4.99.25"/>
    </reaction>
</comment>
<dbReference type="PANTHER" id="PTHR13767">
    <property type="entry name" value="TRNA-PSEUDOURIDINE SYNTHASE"/>
    <property type="match status" value="1"/>
</dbReference>
<dbReference type="STRING" id="644282.Deba_0895"/>
<dbReference type="OrthoDB" id="9802309at2"/>
<dbReference type="KEGG" id="dbr:Deba_0895"/>
<feature type="active site" description="Nucleophile" evidence="5">
    <location>
        <position position="50"/>
    </location>
</feature>
<dbReference type="GO" id="GO:0031119">
    <property type="term" value="P:tRNA pseudouridine synthesis"/>
    <property type="evidence" value="ECO:0007669"/>
    <property type="project" value="UniProtKB-UniRule"/>
</dbReference>
<dbReference type="InterPro" id="IPR002501">
    <property type="entry name" value="PsdUridine_synth_N"/>
</dbReference>
<comment type="function">
    <text evidence="5">Responsible for synthesis of pseudouridine from uracil-55 in the psi GC loop of transfer RNAs.</text>
</comment>
<dbReference type="InterPro" id="IPR014780">
    <property type="entry name" value="tRNA_psdUridine_synth_TruB"/>
</dbReference>
<dbReference type="SMART" id="SM01136">
    <property type="entry name" value="DKCLD"/>
    <property type="match status" value="1"/>
</dbReference>
<evidence type="ECO:0000256" key="1">
    <source>
        <dbReference type="ARBA" id="ARBA00000385"/>
    </source>
</evidence>
<dbReference type="EC" id="5.4.99.25" evidence="5"/>
<keyword evidence="3 5" id="KW-0819">tRNA processing</keyword>
<evidence type="ECO:0000259" key="6">
    <source>
        <dbReference type="SMART" id="SM01136"/>
    </source>
</evidence>
<evidence type="ECO:0000256" key="5">
    <source>
        <dbReference type="HAMAP-Rule" id="MF_01080"/>
    </source>
</evidence>
<dbReference type="PANTHER" id="PTHR13767:SF2">
    <property type="entry name" value="PSEUDOURIDYLATE SYNTHASE TRUB1"/>
    <property type="match status" value="1"/>
</dbReference>
<evidence type="ECO:0000256" key="2">
    <source>
        <dbReference type="ARBA" id="ARBA00005642"/>
    </source>
</evidence>
<proteinExistence type="inferred from homology"/>
<dbReference type="Proteomes" id="UP000009047">
    <property type="component" value="Chromosome"/>
</dbReference>
<dbReference type="RefSeq" id="WP_013257719.1">
    <property type="nucleotide sequence ID" value="NC_014365.1"/>
</dbReference>
<evidence type="ECO:0000256" key="4">
    <source>
        <dbReference type="ARBA" id="ARBA00023235"/>
    </source>
</evidence>
<dbReference type="HOGENOM" id="CLU_032087_0_1_7"/>
<dbReference type="Pfam" id="PF01509">
    <property type="entry name" value="TruB_N"/>
    <property type="match status" value="1"/>
</dbReference>
<organism evidence="7 8">
    <name type="scientific">Desulfarculus baarsii (strain ATCC 33931 / DSM 2075 / LMG 7858 / VKM B-1802 / 2st14)</name>
    <dbReference type="NCBI Taxonomy" id="644282"/>
    <lineage>
        <taxon>Bacteria</taxon>
        <taxon>Pseudomonadati</taxon>
        <taxon>Thermodesulfobacteriota</taxon>
        <taxon>Desulfarculia</taxon>
        <taxon>Desulfarculales</taxon>
        <taxon>Desulfarculaceae</taxon>
        <taxon>Desulfarculus</taxon>
    </lineage>
</organism>
<name>E1QFC9_DESB2</name>
<dbReference type="EMBL" id="CP002085">
    <property type="protein sequence ID" value="ADK84265.1"/>
    <property type="molecule type" value="Genomic_DNA"/>
</dbReference>
<evidence type="ECO:0000256" key="3">
    <source>
        <dbReference type="ARBA" id="ARBA00022694"/>
    </source>
</evidence>
<gene>
    <name evidence="5" type="primary">truB</name>
    <name evidence="7" type="ordered locus">Deba_0895</name>
</gene>
<reference evidence="7 8" key="1">
    <citation type="journal article" date="2010" name="Stand. Genomic Sci.">
        <title>Complete genome sequence of Desulfarculus baarsii type strain (2st14).</title>
        <authorList>
            <person name="Sun H."/>
            <person name="Spring S."/>
            <person name="Lapidus A."/>
            <person name="Davenport K."/>
            <person name="Del Rio T.G."/>
            <person name="Tice H."/>
            <person name="Nolan M."/>
            <person name="Copeland A."/>
            <person name="Cheng J.F."/>
            <person name="Lucas S."/>
            <person name="Tapia R."/>
            <person name="Goodwin L."/>
            <person name="Pitluck S."/>
            <person name="Ivanova N."/>
            <person name="Pagani I."/>
            <person name="Mavromatis K."/>
            <person name="Ovchinnikova G."/>
            <person name="Pati A."/>
            <person name="Chen A."/>
            <person name="Palaniappan K."/>
            <person name="Hauser L."/>
            <person name="Chang Y.J."/>
            <person name="Jeffries C.D."/>
            <person name="Detter J.C."/>
            <person name="Han C."/>
            <person name="Rohde M."/>
            <person name="Brambilla E."/>
            <person name="Goker M."/>
            <person name="Woyke T."/>
            <person name="Bristow J."/>
            <person name="Eisen J.A."/>
            <person name="Markowitz V."/>
            <person name="Hugenholtz P."/>
            <person name="Kyrpides N.C."/>
            <person name="Klenk H.P."/>
            <person name="Land M."/>
        </authorList>
    </citation>
    <scope>NUCLEOTIDE SEQUENCE [LARGE SCALE GENOMIC DNA]</scope>
    <source>
        <strain evidence="8">ATCC 33931 / DSM 2075 / LMG 7858 / VKM B-1802 / 2st14</strain>
    </source>
</reference>
<comment type="similarity">
    <text evidence="2 5">Belongs to the pseudouridine synthase TruB family. Type 1 subfamily.</text>
</comment>
<dbReference type="GO" id="GO:0003723">
    <property type="term" value="F:RNA binding"/>
    <property type="evidence" value="ECO:0007669"/>
    <property type="project" value="InterPro"/>
</dbReference>
<dbReference type="GO" id="GO:0160148">
    <property type="term" value="F:tRNA pseudouridine(55) synthase activity"/>
    <property type="evidence" value="ECO:0007669"/>
    <property type="project" value="UniProtKB-EC"/>
</dbReference>
<dbReference type="GO" id="GO:1990481">
    <property type="term" value="P:mRNA pseudouridine synthesis"/>
    <property type="evidence" value="ECO:0007669"/>
    <property type="project" value="TreeGrafter"/>
</dbReference>
<evidence type="ECO:0000313" key="7">
    <source>
        <dbReference type="EMBL" id="ADK84265.1"/>
    </source>
</evidence>